<evidence type="ECO:0000256" key="6">
    <source>
        <dbReference type="ARBA" id="ARBA00034138"/>
    </source>
</evidence>
<evidence type="ECO:0000313" key="11">
    <source>
        <dbReference type="EMBL" id="KAL1498807.1"/>
    </source>
</evidence>
<evidence type="ECO:0000256" key="4">
    <source>
        <dbReference type="ARBA" id="ARBA00023239"/>
    </source>
</evidence>
<evidence type="ECO:0000256" key="5">
    <source>
        <dbReference type="ARBA" id="ARBA00034115"/>
    </source>
</evidence>
<dbReference type="InterPro" id="IPR022653">
    <property type="entry name" value="De-COase2_pyr-phos_BS"/>
</dbReference>
<sequence length="463" mass="48519">MLAALARSRPALPLARLALSRAIHLPPRAPPPLPSSASAALLSSSSSPLLPTEASSRAAIVDAMLSQVAQGAEDAFYIVDVGAALDRLALWRRLLPEVEPFYAVKCCPDPMLLYALARAGIGFDCASMGEMRQLLEMGVPAERILYANPCKQASHLRFAARHGVGLSVFDSSAELHKHAALLPHADALLRIAVDDSSAACVMSCKYGAPLADARALLLEAQRLGVRVRGVSFHVGSGCTSPLAFVDAVARAADVFSAARSLGAPMDLLDVGGGFPGVDTPALSFAAIAAPLRRALHAHFPSGVRFLAEPGRFLAASTHTLAVNVIGRKPLPAAPPSAPSEMYFVNDGIYGSFNCVLYDHAHPSPRPLPTPSLADALAAPHTLASVWGPTCDGLDCVVQSTSLPRLPVGSWLYFEDMGAYTVAAGSSFNGMPPPSKLYLHALRHAAPLDPPRREAHAALQAATA</sequence>
<dbReference type="GO" id="GO:0005737">
    <property type="term" value="C:cytoplasm"/>
    <property type="evidence" value="ECO:0007669"/>
    <property type="project" value="TreeGrafter"/>
</dbReference>
<evidence type="ECO:0000256" key="9">
    <source>
        <dbReference type="PIRSR" id="PIRSR600183-50"/>
    </source>
</evidence>
<dbReference type="PROSITE" id="PS00878">
    <property type="entry name" value="ODR_DC_2_1"/>
    <property type="match status" value="1"/>
</dbReference>
<dbReference type="GO" id="GO:0004586">
    <property type="term" value="F:ornithine decarboxylase activity"/>
    <property type="evidence" value="ECO:0007669"/>
    <property type="project" value="UniProtKB-EC"/>
</dbReference>
<protein>
    <recommendedName>
        <fullName evidence="6">ornithine decarboxylase</fullName>
        <ecNumber evidence="6">4.1.1.17</ecNumber>
    </recommendedName>
</protein>
<dbReference type="InterPro" id="IPR029066">
    <property type="entry name" value="PLP-binding_barrel"/>
</dbReference>
<comment type="cofactor">
    <cofactor evidence="1 9">
        <name>pyridoxal 5'-phosphate</name>
        <dbReference type="ChEBI" id="CHEBI:597326"/>
    </cofactor>
</comment>
<feature type="active site" description="Proton donor" evidence="9">
    <location>
        <position position="390"/>
    </location>
</feature>
<dbReference type="PANTHER" id="PTHR11482">
    <property type="entry name" value="ARGININE/DIAMINOPIMELATE/ORNITHINE DECARBOXYLASE"/>
    <property type="match status" value="1"/>
</dbReference>
<comment type="caution">
    <text evidence="11">The sequence shown here is derived from an EMBL/GenBank/DDBJ whole genome shotgun (WGS) entry which is preliminary data.</text>
</comment>
<comment type="pathway">
    <text evidence="5">Amine and polyamine biosynthesis; putrescine biosynthesis via L-ornithine pathway; putrescine from L-ornithine: step 1/1.</text>
</comment>
<dbReference type="InterPro" id="IPR022644">
    <property type="entry name" value="De-COase2_N"/>
</dbReference>
<evidence type="ECO:0000256" key="1">
    <source>
        <dbReference type="ARBA" id="ARBA00001933"/>
    </source>
</evidence>
<evidence type="ECO:0000256" key="8">
    <source>
        <dbReference type="ARBA" id="ARBA00049127"/>
    </source>
</evidence>
<gene>
    <name evidence="11" type="ORF">AB1Y20_014112</name>
</gene>
<dbReference type="PROSITE" id="PS00879">
    <property type="entry name" value="ODR_DC_2_2"/>
    <property type="match status" value="1"/>
</dbReference>
<dbReference type="FunFam" id="3.20.20.10:FF:000005">
    <property type="entry name" value="Ornithine decarboxylase"/>
    <property type="match status" value="1"/>
</dbReference>
<dbReference type="PRINTS" id="PR01179">
    <property type="entry name" value="ODADCRBXLASE"/>
</dbReference>
<dbReference type="Pfam" id="PF02784">
    <property type="entry name" value="Orn_Arg_deC_N"/>
    <property type="match status" value="1"/>
</dbReference>
<comment type="similarity">
    <text evidence="2">Belongs to the Orn/Lys/Arg decarboxylase class-II family.</text>
</comment>
<name>A0AB34IHY4_PRYPA</name>
<dbReference type="PRINTS" id="PR01182">
    <property type="entry name" value="ORNDCRBXLASE"/>
</dbReference>
<keyword evidence="4" id="KW-0456">Lyase</keyword>
<evidence type="ECO:0000256" key="2">
    <source>
        <dbReference type="ARBA" id="ARBA00008872"/>
    </source>
</evidence>
<reference evidence="11 12" key="1">
    <citation type="journal article" date="2024" name="Science">
        <title>Giant polyketide synthase enzymes in the biosynthesis of giant marine polyether toxins.</title>
        <authorList>
            <person name="Fallon T.R."/>
            <person name="Shende V.V."/>
            <person name="Wierzbicki I.H."/>
            <person name="Pendleton A.L."/>
            <person name="Watervoot N.F."/>
            <person name="Auber R.P."/>
            <person name="Gonzalez D.J."/>
            <person name="Wisecaver J.H."/>
            <person name="Moore B.S."/>
        </authorList>
    </citation>
    <scope>NUCLEOTIDE SEQUENCE [LARGE SCALE GENOMIC DNA]</scope>
    <source>
        <strain evidence="11 12">12B1</strain>
    </source>
</reference>
<dbReference type="InterPro" id="IPR002433">
    <property type="entry name" value="Orn_de-COase"/>
</dbReference>
<dbReference type="Gene3D" id="3.20.20.10">
    <property type="entry name" value="Alanine racemase"/>
    <property type="match status" value="1"/>
</dbReference>
<comment type="subunit">
    <text evidence="7">Homodimer. Only the dimer is catalytically active, as the active sites are constructed of residues from both monomers.</text>
</comment>
<organism evidence="11 12">
    <name type="scientific">Prymnesium parvum</name>
    <name type="common">Toxic golden alga</name>
    <dbReference type="NCBI Taxonomy" id="97485"/>
    <lineage>
        <taxon>Eukaryota</taxon>
        <taxon>Haptista</taxon>
        <taxon>Haptophyta</taxon>
        <taxon>Prymnesiophyceae</taxon>
        <taxon>Prymnesiales</taxon>
        <taxon>Prymnesiaceae</taxon>
        <taxon>Prymnesium</taxon>
    </lineage>
</organism>
<dbReference type="Proteomes" id="UP001515480">
    <property type="component" value="Unassembled WGS sequence"/>
</dbReference>
<evidence type="ECO:0000256" key="3">
    <source>
        <dbReference type="ARBA" id="ARBA00022898"/>
    </source>
</evidence>
<evidence type="ECO:0000256" key="7">
    <source>
        <dbReference type="ARBA" id="ARBA00046672"/>
    </source>
</evidence>
<evidence type="ECO:0000313" key="12">
    <source>
        <dbReference type="Proteomes" id="UP001515480"/>
    </source>
</evidence>
<dbReference type="SUPFAM" id="SSF50621">
    <property type="entry name" value="Alanine racemase C-terminal domain-like"/>
    <property type="match status" value="1"/>
</dbReference>
<dbReference type="EC" id="4.1.1.17" evidence="6"/>
<dbReference type="InterPro" id="IPR022657">
    <property type="entry name" value="De-COase2_CS"/>
</dbReference>
<dbReference type="AlphaFoldDB" id="A0AB34IHY4"/>
<dbReference type="PANTHER" id="PTHR11482:SF6">
    <property type="entry name" value="ORNITHINE DECARBOXYLASE 1-RELATED"/>
    <property type="match status" value="1"/>
</dbReference>
<feature type="domain" description="Orn/DAP/Arg decarboxylase 2 N-terminal" evidence="10">
    <location>
        <begin position="87"/>
        <end position="315"/>
    </location>
</feature>
<dbReference type="EMBL" id="JBGBPQ010000027">
    <property type="protein sequence ID" value="KAL1498807.1"/>
    <property type="molecule type" value="Genomic_DNA"/>
</dbReference>
<feature type="modified residue" description="N6-(pyridoxal phosphate)lysine" evidence="9">
    <location>
        <position position="105"/>
    </location>
</feature>
<evidence type="ECO:0000259" key="10">
    <source>
        <dbReference type="Pfam" id="PF02784"/>
    </source>
</evidence>
<dbReference type="Gene3D" id="2.40.37.10">
    <property type="entry name" value="Lyase, Ornithine Decarboxylase, Chain A, domain 1"/>
    <property type="match status" value="1"/>
</dbReference>
<dbReference type="GO" id="GO:0033387">
    <property type="term" value="P:putrescine biosynthetic process from arginine, via ornithine"/>
    <property type="evidence" value="ECO:0007669"/>
    <property type="project" value="TreeGrafter"/>
</dbReference>
<proteinExistence type="inferred from homology"/>
<keyword evidence="12" id="KW-1185">Reference proteome</keyword>
<dbReference type="InterPro" id="IPR000183">
    <property type="entry name" value="Orn/DAP/Arg_de-COase"/>
</dbReference>
<dbReference type="CDD" id="cd00622">
    <property type="entry name" value="PLPDE_III_ODC"/>
    <property type="match status" value="1"/>
</dbReference>
<dbReference type="SUPFAM" id="SSF51419">
    <property type="entry name" value="PLP-binding barrel"/>
    <property type="match status" value="1"/>
</dbReference>
<keyword evidence="3 9" id="KW-0663">Pyridoxal phosphate</keyword>
<accession>A0AB34IHY4</accession>
<comment type="catalytic activity">
    <reaction evidence="8">
        <text>L-ornithine + H(+) = putrescine + CO2</text>
        <dbReference type="Rhea" id="RHEA:22964"/>
        <dbReference type="ChEBI" id="CHEBI:15378"/>
        <dbReference type="ChEBI" id="CHEBI:16526"/>
        <dbReference type="ChEBI" id="CHEBI:46911"/>
        <dbReference type="ChEBI" id="CHEBI:326268"/>
        <dbReference type="EC" id="4.1.1.17"/>
    </reaction>
</comment>
<dbReference type="InterPro" id="IPR009006">
    <property type="entry name" value="Ala_racemase/Decarboxylase_C"/>
</dbReference>